<evidence type="ECO:0000313" key="4">
    <source>
        <dbReference type="Proteomes" id="UP000321408"/>
    </source>
</evidence>
<dbReference type="Gene3D" id="2.160.10.10">
    <property type="entry name" value="Hexapeptide repeat proteins"/>
    <property type="match status" value="2"/>
</dbReference>
<dbReference type="SUPFAM" id="SSF51161">
    <property type="entry name" value="Trimeric LpxA-like enzymes"/>
    <property type="match status" value="2"/>
</dbReference>
<name>A0A5B9DA36_9ARCH</name>
<accession>A0A5B9DA36</accession>
<evidence type="ECO:0000259" key="2">
    <source>
        <dbReference type="Pfam" id="PF24894"/>
    </source>
</evidence>
<keyword evidence="4" id="KW-1185">Reference proteome</keyword>
<dbReference type="InterPro" id="IPR018357">
    <property type="entry name" value="Hexapep_transf_CS"/>
</dbReference>
<dbReference type="InterPro" id="IPR050179">
    <property type="entry name" value="Trans_hexapeptide_repeat"/>
</dbReference>
<dbReference type="PANTHER" id="PTHR43300">
    <property type="entry name" value="ACETYLTRANSFERASE"/>
    <property type="match status" value="1"/>
</dbReference>
<dbReference type="Pfam" id="PF14602">
    <property type="entry name" value="Hexapep_2"/>
    <property type="match status" value="1"/>
</dbReference>
<reference evidence="3 4" key="2">
    <citation type="journal article" date="2024" name="Int. J. Syst. Evol. Microbiol.">
        <title>Promethearchaeum syntrophicum gen. nov., sp. nov., an anaerobic, obligately syntrophic archaeon, the first isolate of the lineage 'Asgard' archaea, and proposal of the new archaeal phylum Promethearchaeota phyl. nov. and kingdom Promethearchaeati regn. nov.</title>
        <authorList>
            <person name="Imachi H."/>
            <person name="Nobu M.K."/>
            <person name="Kato S."/>
            <person name="Takaki Y."/>
            <person name="Miyazaki M."/>
            <person name="Miyata M."/>
            <person name="Ogawara M."/>
            <person name="Saito Y."/>
            <person name="Sakai S."/>
            <person name="Tahara Y.O."/>
            <person name="Takano Y."/>
            <person name="Tasumi E."/>
            <person name="Uematsu K."/>
            <person name="Yoshimura T."/>
            <person name="Itoh T."/>
            <person name="Ohkuma M."/>
            <person name="Takai K."/>
        </authorList>
    </citation>
    <scope>NUCLEOTIDE SEQUENCE [LARGE SCALE GENOMIC DNA]</scope>
    <source>
        <strain evidence="3 4">MK-D1</strain>
    </source>
</reference>
<dbReference type="Proteomes" id="UP000321408">
    <property type="component" value="Chromosome"/>
</dbReference>
<dbReference type="InterPro" id="IPR056818">
    <property type="entry name" value="GlmU/GlgC-like_hexapep"/>
</dbReference>
<proteinExistence type="predicted"/>
<dbReference type="Pfam" id="PF00132">
    <property type="entry name" value="Hexapep"/>
    <property type="match status" value="1"/>
</dbReference>
<reference evidence="3 4" key="1">
    <citation type="journal article" date="2020" name="Nature">
        <title>Isolation of an archaeon at the prokaryote-eukaryote interface.</title>
        <authorList>
            <person name="Imachi H."/>
            <person name="Nobu M.K."/>
            <person name="Nakahara N."/>
            <person name="Morono Y."/>
            <person name="Ogawara M."/>
            <person name="Takaki Y."/>
            <person name="Takano Y."/>
            <person name="Uematsu K."/>
            <person name="Ikuta T."/>
            <person name="Ito M."/>
            <person name="Matsui Y."/>
            <person name="Miyazaki M."/>
            <person name="Murata K."/>
            <person name="Saito Y."/>
            <person name="Sakai S."/>
            <person name="Song C."/>
            <person name="Tasumi E."/>
            <person name="Yamanaka Y."/>
            <person name="Yamaguchi T."/>
            <person name="Kamagata Y."/>
            <person name="Tamaki H."/>
            <person name="Takai K."/>
        </authorList>
    </citation>
    <scope>NUCLEOTIDE SEQUENCE [LARGE SCALE GENOMIC DNA]</scope>
    <source>
        <strain evidence="3 4">MK-D1</strain>
    </source>
</reference>
<gene>
    <name evidence="3" type="ORF">DSAG12_01842</name>
</gene>
<dbReference type="GeneID" id="71760078"/>
<dbReference type="PROSITE" id="PS00101">
    <property type="entry name" value="HEXAPEP_TRANSFERASES"/>
    <property type="match status" value="1"/>
</dbReference>
<dbReference type="InterPro" id="IPR011004">
    <property type="entry name" value="Trimer_LpxA-like_sf"/>
</dbReference>
<feature type="domain" description="Glucose-1-phosphate adenylyltransferase/Bifunctional protein GlmU-like C-terminal hexapeptide" evidence="2">
    <location>
        <begin position="5"/>
        <end position="79"/>
    </location>
</feature>
<dbReference type="EMBL" id="CP042905">
    <property type="protein sequence ID" value="QEE16014.1"/>
    <property type="molecule type" value="Genomic_DNA"/>
</dbReference>
<dbReference type="EC" id="2.3.1.-" evidence="3"/>
<dbReference type="Pfam" id="PF24894">
    <property type="entry name" value="Hexapep_GlmU"/>
    <property type="match status" value="1"/>
</dbReference>
<keyword evidence="3" id="KW-0012">Acyltransferase</keyword>
<dbReference type="PANTHER" id="PTHR43300:SF11">
    <property type="entry name" value="ACETYLTRANSFERASE RV3034C-RELATED"/>
    <property type="match status" value="1"/>
</dbReference>
<keyword evidence="1 3" id="KW-0808">Transferase</keyword>
<protein>
    <submittedName>
        <fullName evidence="3">CatB-related O-acetyltransferase</fullName>
        <ecNumber evidence="3">2.3.1.-</ecNumber>
    </submittedName>
</protein>
<dbReference type="KEGG" id="psyt:DSAG12_01842"/>
<dbReference type="GO" id="GO:0016740">
    <property type="term" value="F:transferase activity"/>
    <property type="evidence" value="ECO:0007669"/>
    <property type="project" value="UniProtKB-KW"/>
</dbReference>
<evidence type="ECO:0000256" key="1">
    <source>
        <dbReference type="ARBA" id="ARBA00022679"/>
    </source>
</evidence>
<dbReference type="InterPro" id="IPR001451">
    <property type="entry name" value="Hexapep"/>
</dbReference>
<dbReference type="AlphaFoldDB" id="A0A5B9DA36"/>
<organism evidence="3 4">
    <name type="scientific">Promethearchaeum syntrophicum</name>
    <dbReference type="NCBI Taxonomy" id="2594042"/>
    <lineage>
        <taxon>Archaea</taxon>
        <taxon>Promethearchaeati</taxon>
        <taxon>Promethearchaeota</taxon>
        <taxon>Promethearchaeia</taxon>
        <taxon>Promethearchaeales</taxon>
        <taxon>Promethearchaeaceae</taxon>
        <taxon>Promethearchaeum</taxon>
    </lineage>
</organism>
<dbReference type="CDD" id="cd03349">
    <property type="entry name" value="LbH_XAT"/>
    <property type="match status" value="1"/>
</dbReference>
<evidence type="ECO:0000313" key="3">
    <source>
        <dbReference type="EMBL" id="QEE16014.1"/>
    </source>
</evidence>
<dbReference type="RefSeq" id="WP_244626321.1">
    <property type="nucleotide sequence ID" value="NZ_CP042905.2"/>
</dbReference>
<sequence length="261" mass="29774">MRMNNSQNPRINDSKIDKNCFFDIYSNIDKSEISQNTKIYKFTTIKNSIIQKNSSVGDHSKILNSYLDKSVHIGRYNHISGCQIGKHSYTGQNAIIMGIKIGNFCSISWGVTIGPGEHDFSRVTTHRFLYTDVDRLKPENEEWYNRFEKNIEIGHDVWIGANSTILRGVSIGTGSIIGANSLVNKNIPPYAIVGGNPAKIIKYRFSDENIQELIKIKWWNLPDRIIKLNFETFNSKITQDTIQKLKIIITQSPQNNKYTGL</sequence>